<dbReference type="Proteomes" id="UP001501469">
    <property type="component" value="Unassembled WGS sequence"/>
</dbReference>
<name>A0ABP7UPY2_9BACT</name>
<gene>
    <name evidence="1" type="ORF">GCM10022409_40150</name>
</gene>
<comment type="caution">
    <text evidence="1">The sequence shown here is derived from an EMBL/GenBank/DDBJ whole genome shotgun (WGS) entry which is preliminary data.</text>
</comment>
<accession>A0ABP7UPY2</accession>
<reference evidence="2" key="1">
    <citation type="journal article" date="2019" name="Int. J. Syst. Evol. Microbiol.">
        <title>The Global Catalogue of Microorganisms (GCM) 10K type strain sequencing project: providing services to taxonomists for standard genome sequencing and annotation.</title>
        <authorList>
            <consortium name="The Broad Institute Genomics Platform"/>
            <consortium name="The Broad Institute Genome Sequencing Center for Infectious Disease"/>
            <person name="Wu L."/>
            <person name="Ma J."/>
        </authorList>
    </citation>
    <scope>NUCLEOTIDE SEQUENCE [LARGE SCALE GENOMIC DNA]</scope>
    <source>
        <strain evidence="2">JCM 17225</strain>
    </source>
</reference>
<protein>
    <submittedName>
        <fullName evidence="1">Uncharacterized protein</fullName>
    </submittedName>
</protein>
<dbReference type="EMBL" id="BAABDK010000031">
    <property type="protein sequence ID" value="GAA4049520.1"/>
    <property type="molecule type" value="Genomic_DNA"/>
</dbReference>
<proteinExistence type="predicted"/>
<organism evidence="1 2">
    <name type="scientific">Hymenobacter glaciei</name>
    <dbReference type="NCBI Taxonomy" id="877209"/>
    <lineage>
        <taxon>Bacteria</taxon>
        <taxon>Pseudomonadati</taxon>
        <taxon>Bacteroidota</taxon>
        <taxon>Cytophagia</taxon>
        <taxon>Cytophagales</taxon>
        <taxon>Hymenobacteraceae</taxon>
        <taxon>Hymenobacter</taxon>
    </lineage>
</organism>
<keyword evidence="2" id="KW-1185">Reference proteome</keyword>
<sequence>MALNVRELLAGARPQWAPLYAKMVADFEALDAALGQAGTQATTLAAGGSTGYTSAKDLAEVAVLDAAMPVLRGLKALQLDAPDPALAPLAAYTRTSLDELRDLTQVKTLRALHTVALARTAALAEERVTAAQVAALDAKIAAFEPLVGTPRQATTAAATLREQSVASLGAARTALKRLDVRVPNLVDDLPELVAQYKKARIIVDAGHGPKPDSAKA</sequence>
<evidence type="ECO:0000313" key="1">
    <source>
        <dbReference type="EMBL" id="GAA4049520.1"/>
    </source>
</evidence>
<evidence type="ECO:0000313" key="2">
    <source>
        <dbReference type="Proteomes" id="UP001501469"/>
    </source>
</evidence>